<keyword evidence="4" id="KW-1185">Reference proteome</keyword>
<evidence type="ECO:0000313" key="4">
    <source>
        <dbReference type="Proteomes" id="UP001176468"/>
    </source>
</evidence>
<protein>
    <recommendedName>
        <fullName evidence="2">Response regulatory domain-containing protein</fullName>
    </recommendedName>
</protein>
<sequence length="73" mass="7907">MTDHIMPQMTGADLARAAKKLRPRLHVLVVSGYSDATGLAADLPRLEKPFRQAELASHLEAVMSPRSSATSVH</sequence>
<proteinExistence type="predicted"/>
<dbReference type="InterPro" id="IPR001789">
    <property type="entry name" value="Sig_transdc_resp-reg_receiver"/>
</dbReference>
<evidence type="ECO:0000256" key="1">
    <source>
        <dbReference type="PROSITE-ProRule" id="PRU00169"/>
    </source>
</evidence>
<evidence type="ECO:0000313" key="3">
    <source>
        <dbReference type="EMBL" id="MDO7842668.1"/>
    </source>
</evidence>
<dbReference type="PROSITE" id="PS50110">
    <property type="entry name" value="RESPONSE_REGULATORY"/>
    <property type="match status" value="1"/>
</dbReference>
<gene>
    <name evidence="3" type="ORF">Q5H94_10035</name>
</gene>
<keyword evidence="1" id="KW-0597">Phosphoprotein</keyword>
<dbReference type="Gene3D" id="3.40.50.2300">
    <property type="match status" value="1"/>
</dbReference>
<dbReference type="InterPro" id="IPR011006">
    <property type="entry name" value="CheY-like_superfamily"/>
</dbReference>
<accession>A0ABT8ZYL3</accession>
<evidence type="ECO:0000259" key="2">
    <source>
        <dbReference type="PROSITE" id="PS50110"/>
    </source>
</evidence>
<feature type="modified residue" description="4-aspartylphosphate" evidence="1">
    <location>
        <position position="3"/>
    </location>
</feature>
<organism evidence="3 4">
    <name type="scientific">Sphingomonas immobilis</name>
    <dbReference type="NCBI Taxonomy" id="3063997"/>
    <lineage>
        <taxon>Bacteria</taxon>
        <taxon>Pseudomonadati</taxon>
        <taxon>Pseudomonadota</taxon>
        <taxon>Alphaproteobacteria</taxon>
        <taxon>Sphingomonadales</taxon>
        <taxon>Sphingomonadaceae</taxon>
        <taxon>Sphingomonas</taxon>
    </lineage>
</organism>
<dbReference type="EMBL" id="JAUQSZ010000006">
    <property type="protein sequence ID" value="MDO7842668.1"/>
    <property type="molecule type" value="Genomic_DNA"/>
</dbReference>
<dbReference type="SUPFAM" id="SSF52172">
    <property type="entry name" value="CheY-like"/>
    <property type="match status" value="1"/>
</dbReference>
<comment type="caution">
    <text evidence="3">The sequence shown here is derived from an EMBL/GenBank/DDBJ whole genome shotgun (WGS) entry which is preliminary data.</text>
</comment>
<name>A0ABT8ZYL3_9SPHN</name>
<reference evidence="3" key="1">
    <citation type="submission" date="2023-07" db="EMBL/GenBank/DDBJ databases">
        <authorList>
            <person name="Kim M.K."/>
        </authorList>
    </citation>
    <scope>NUCLEOTIDE SEQUENCE</scope>
    <source>
        <strain evidence="3">CA1-15</strain>
    </source>
</reference>
<dbReference type="Proteomes" id="UP001176468">
    <property type="component" value="Unassembled WGS sequence"/>
</dbReference>
<feature type="domain" description="Response regulatory" evidence="2">
    <location>
        <begin position="1"/>
        <end position="63"/>
    </location>
</feature>